<dbReference type="InterPro" id="IPR003509">
    <property type="entry name" value="UPF0102_YraN-like"/>
</dbReference>
<evidence type="ECO:0000256" key="1">
    <source>
        <dbReference type="ARBA" id="ARBA00006738"/>
    </source>
</evidence>
<name>A0A1B0ZJY2_9MICO</name>
<dbReference type="NCBIfam" id="NF009150">
    <property type="entry name" value="PRK12497.1-3"/>
    <property type="match status" value="1"/>
</dbReference>
<dbReference type="GO" id="GO:0003676">
    <property type="term" value="F:nucleic acid binding"/>
    <property type="evidence" value="ECO:0007669"/>
    <property type="project" value="InterPro"/>
</dbReference>
<proteinExistence type="inferred from homology"/>
<evidence type="ECO:0000256" key="2">
    <source>
        <dbReference type="HAMAP-Rule" id="MF_00048"/>
    </source>
</evidence>
<evidence type="ECO:0000313" key="3">
    <source>
        <dbReference type="EMBL" id="ANP28233.1"/>
    </source>
</evidence>
<reference evidence="3 4" key="1">
    <citation type="submission" date="2015-06" db="EMBL/GenBank/DDBJ databases">
        <title>Investigation of pathophysiology for high-risk pregnancy and development of treatment modality based on it.</title>
        <authorList>
            <person name="Kim B.-C."/>
            <person name="Lim S."/>
        </authorList>
    </citation>
    <scope>NUCLEOTIDE SEQUENCE [LARGE SCALE GENOMIC DNA]</scope>
    <source>
        <strain evidence="3 4">AD1-86</strain>
    </source>
</reference>
<dbReference type="KEGG" id="dva:DAD186_16830"/>
<dbReference type="NCBIfam" id="NF009154">
    <property type="entry name" value="PRK12497.3-3"/>
    <property type="match status" value="1"/>
</dbReference>
<dbReference type="Gene3D" id="3.40.1350.10">
    <property type="match status" value="1"/>
</dbReference>
<dbReference type="SUPFAM" id="SSF52980">
    <property type="entry name" value="Restriction endonuclease-like"/>
    <property type="match status" value="1"/>
</dbReference>
<organism evidence="3 4">
    <name type="scientific">Dermabacter vaginalis</name>
    <dbReference type="NCBI Taxonomy" id="1630135"/>
    <lineage>
        <taxon>Bacteria</taxon>
        <taxon>Bacillati</taxon>
        <taxon>Actinomycetota</taxon>
        <taxon>Actinomycetes</taxon>
        <taxon>Micrococcales</taxon>
        <taxon>Dermabacteraceae</taxon>
        <taxon>Dermabacter</taxon>
    </lineage>
</organism>
<dbReference type="Proteomes" id="UP000092596">
    <property type="component" value="Chromosome"/>
</dbReference>
<dbReference type="STRING" id="1630135.DAD186_16830"/>
<dbReference type="RefSeq" id="WP_065248256.1">
    <property type="nucleotide sequence ID" value="NZ_CP012117.1"/>
</dbReference>
<dbReference type="HAMAP" id="MF_00048">
    <property type="entry name" value="UPF0102"/>
    <property type="match status" value="1"/>
</dbReference>
<dbReference type="CDD" id="cd20736">
    <property type="entry name" value="PoNe_Nuclease"/>
    <property type="match status" value="1"/>
</dbReference>
<comment type="similarity">
    <text evidence="1 2">Belongs to the UPF0102 family.</text>
</comment>
<gene>
    <name evidence="3" type="ORF">DAD186_16830</name>
</gene>
<accession>A0A1B0ZJY2</accession>
<dbReference type="PANTHER" id="PTHR34039">
    <property type="entry name" value="UPF0102 PROTEIN YRAN"/>
    <property type="match status" value="1"/>
</dbReference>
<dbReference type="EMBL" id="CP012117">
    <property type="protein sequence ID" value="ANP28233.1"/>
    <property type="molecule type" value="Genomic_DNA"/>
</dbReference>
<dbReference type="InterPro" id="IPR011856">
    <property type="entry name" value="tRNA_endonuc-like_dom_sf"/>
</dbReference>
<sequence length="132" mass="14457">MTITTGVDTRGADKLPTKKLGNLGEDIAADILARSGYEILERNFRTRHGEIDIVARDGDTLVFVEVKTRRSLVMGSAVGAVDARKVRKLRTMIGAYFLERSPRHSQVRLDAFGVFVMPGGFVEVTHLKAVGA</sequence>
<evidence type="ECO:0000313" key="4">
    <source>
        <dbReference type="Proteomes" id="UP000092596"/>
    </source>
</evidence>
<protein>
    <recommendedName>
        <fullName evidence="2">UPF0102 protein DAD186_16830</fullName>
    </recommendedName>
</protein>
<dbReference type="Pfam" id="PF02021">
    <property type="entry name" value="UPF0102"/>
    <property type="match status" value="1"/>
</dbReference>
<dbReference type="InterPro" id="IPR011335">
    <property type="entry name" value="Restrct_endonuc-II-like"/>
</dbReference>
<dbReference type="AlphaFoldDB" id="A0A1B0ZJY2"/>
<dbReference type="PANTHER" id="PTHR34039:SF1">
    <property type="entry name" value="UPF0102 PROTEIN YRAN"/>
    <property type="match status" value="1"/>
</dbReference>